<dbReference type="Pfam" id="PF03610">
    <property type="entry name" value="EIIA-man"/>
    <property type="match status" value="1"/>
</dbReference>
<dbReference type="SUPFAM" id="SSF63520">
    <property type="entry name" value="PTS-regulatory domain, PRD"/>
    <property type="match status" value="2"/>
</dbReference>
<dbReference type="InterPro" id="IPR003593">
    <property type="entry name" value="AAA+_ATPase"/>
</dbReference>
<keyword evidence="3" id="KW-0418">Kinase</keyword>
<dbReference type="Gene3D" id="3.40.50.300">
    <property type="entry name" value="P-loop containing nucleotide triphosphate hydrolases"/>
    <property type="match status" value="1"/>
</dbReference>
<dbReference type="PANTHER" id="PTHR32071:SF38">
    <property type="entry name" value="PSP OPERON TRANSCRIPTIONAL ACTIVATOR"/>
    <property type="match status" value="1"/>
</dbReference>
<evidence type="ECO:0000313" key="9">
    <source>
        <dbReference type="EMBL" id="MDQ0175574.1"/>
    </source>
</evidence>
<keyword evidence="1" id="KW-0808">Transferase</keyword>
<dbReference type="InterPro" id="IPR036634">
    <property type="entry name" value="PRD_sf"/>
</dbReference>
<dbReference type="Gene3D" id="3.40.50.510">
    <property type="entry name" value="Phosphotransferase system, mannose-type IIA component"/>
    <property type="match status" value="1"/>
</dbReference>
<dbReference type="PROSITE" id="PS51096">
    <property type="entry name" value="PTS_EIIA_TYPE_4"/>
    <property type="match status" value="1"/>
</dbReference>
<sequence length="889" mass="103271">MERKDQILALLRQKNEPLSAKDVANYFRLDRANVSRYLNELFKENKIKKLTGKPVLYHCTDEDKESNKDGVDSNVFTRLIGAEGSLKVMIQQAKAAILYPPRGLHTLVLGRTGTGKSLFAECMYQFALEANVISEDAAFISFNCADYTQNPQLLFGHIFGVKKGAYTGADEDRIGLLEKADKGILFLDEIHRLPPEGQEMLFTFIDKGAFRPLGETEHFKSASVQIIGATTESPENYLLETFTRRIPMTITLPTLEERQLEERYQLIEYFLIQESRRLNETIYLERQALIALLFYHATANIGQLQRDLKLACAKAFLHYKTKTLPYLFIEQHDLPIHVQKGLLHIKDSPEKMDRLIDAEQDIFKFFDSKEISRDFQSTYEHDFYTQLEKKLHQLHQNGESEKNIQHKLTLDIQQYFNQYVDQFPSQANIKEMIDREIWELTEKIYTYAEKALNRLYSQKMRFAFSLHLQGTIDRIKHHKTIFHPNLNDIRKKYAEEFKISIEVAQMIEEALTVEIPLDEIGFIAMFLASEIEESMHQQKQKVDIIVMMHGQSTATSMLQTVEELLGIQHGLAIDMPLSMEVRTMYERVKKAVLERQTAKGVLLLVDMGSLTSFGHMLFEETGVRTRTMTMASTPIVLEAVRKASLGRSLEDIYQSCQQIFEQQYQSTALRTKPLRKAFIITCFTGEGVAQKIKEKIEPLVADTDIQIITLQFLHRDAFRERIDELIEVYDIIAIAGTVHFQYDDIPFFTAYDVFQENKQVEIHRLVHKEAPFQKMVKSLEGHLTQVGSIPKLIQRLRKVLLELQSQLNLTLEEGVDMGMILHLAFLIENRKLQQPVRVFLTLEQFRKRYIYEMNIVKDILYGLEEAYQIQFDENEMAYILQMCLENKRK</sequence>
<dbReference type="SMART" id="SM00382">
    <property type="entry name" value="AAA"/>
    <property type="match status" value="1"/>
</dbReference>
<organism evidence="9 10">
    <name type="scientific">Bacillus chungangensis</name>
    <dbReference type="NCBI Taxonomy" id="587633"/>
    <lineage>
        <taxon>Bacteria</taxon>
        <taxon>Bacillati</taxon>
        <taxon>Bacillota</taxon>
        <taxon>Bacilli</taxon>
        <taxon>Bacillales</taxon>
        <taxon>Bacillaceae</taxon>
        <taxon>Bacillus</taxon>
    </lineage>
</organism>
<keyword evidence="2" id="KW-0547">Nucleotide-binding</keyword>
<feature type="domain" description="PTS EIIA type-4" evidence="7">
    <location>
        <begin position="541"/>
        <end position="667"/>
    </location>
</feature>
<dbReference type="InterPro" id="IPR025943">
    <property type="entry name" value="Sigma_54_int_dom_ATP-bd_2"/>
</dbReference>
<reference evidence="9 10" key="1">
    <citation type="submission" date="2023-07" db="EMBL/GenBank/DDBJ databases">
        <title>Genomic Encyclopedia of Type Strains, Phase IV (KMG-IV): sequencing the most valuable type-strain genomes for metagenomic binning, comparative biology and taxonomic classification.</title>
        <authorList>
            <person name="Goeker M."/>
        </authorList>
    </citation>
    <scope>NUCLEOTIDE SEQUENCE [LARGE SCALE GENOMIC DNA]</scope>
    <source>
        <strain evidence="9 10">DSM 23837</strain>
    </source>
</reference>
<feature type="domain" description="PRD" evidence="8">
    <location>
        <begin position="787"/>
        <end position="889"/>
    </location>
</feature>
<keyword evidence="4" id="KW-0067">ATP-binding</keyword>
<evidence type="ECO:0000256" key="5">
    <source>
        <dbReference type="ARBA" id="ARBA00023125"/>
    </source>
</evidence>
<dbReference type="PROSITE" id="PS00676">
    <property type="entry name" value="SIGMA54_INTERACT_2"/>
    <property type="match status" value="1"/>
</dbReference>
<dbReference type="Pfam" id="PF07106">
    <property type="entry name" value="WHD_TBPIP"/>
    <property type="match status" value="1"/>
</dbReference>
<dbReference type="Pfam" id="PF00874">
    <property type="entry name" value="PRD"/>
    <property type="match status" value="2"/>
</dbReference>
<accession>A0ABT9WQS1</accession>
<dbReference type="InterPro" id="IPR027417">
    <property type="entry name" value="P-loop_NTPase"/>
</dbReference>
<dbReference type="InterPro" id="IPR011608">
    <property type="entry name" value="PRD"/>
</dbReference>
<evidence type="ECO:0000313" key="10">
    <source>
        <dbReference type="Proteomes" id="UP001223586"/>
    </source>
</evidence>
<dbReference type="CDD" id="cd00009">
    <property type="entry name" value="AAA"/>
    <property type="match status" value="1"/>
</dbReference>
<dbReference type="InterPro" id="IPR036388">
    <property type="entry name" value="WH-like_DNA-bd_sf"/>
</dbReference>
<dbReference type="SUPFAM" id="SSF46785">
    <property type="entry name" value="Winged helix' DNA-binding domain"/>
    <property type="match status" value="1"/>
</dbReference>
<dbReference type="InterPro" id="IPR033887">
    <property type="entry name" value="PTS_IIA_man"/>
</dbReference>
<dbReference type="InterPro" id="IPR002078">
    <property type="entry name" value="Sigma_54_int"/>
</dbReference>
<dbReference type="PROSITE" id="PS50045">
    <property type="entry name" value="SIGMA54_INTERACT_4"/>
    <property type="match status" value="1"/>
</dbReference>
<dbReference type="PROSITE" id="PS51372">
    <property type="entry name" value="PRD_2"/>
    <property type="match status" value="2"/>
</dbReference>
<name>A0ABT9WQS1_9BACI</name>
<dbReference type="RefSeq" id="WP_307227999.1">
    <property type="nucleotide sequence ID" value="NZ_JAUSTT010000007.1"/>
</dbReference>
<dbReference type="PANTHER" id="PTHR32071">
    <property type="entry name" value="TRANSCRIPTIONAL REGULATORY PROTEIN"/>
    <property type="match status" value="1"/>
</dbReference>
<dbReference type="InterPro" id="IPR004701">
    <property type="entry name" value="PTS_EIIA_man-typ"/>
</dbReference>
<dbReference type="Proteomes" id="UP001223586">
    <property type="component" value="Unassembled WGS sequence"/>
</dbReference>
<dbReference type="InterPro" id="IPR036390">
    <property type="entry name" value="WH_DNA-bd_sf"/>
</dbReference>
<dbReference type="Gene3D" id="1.10.1790.10">
    <property type="entry name" value="PRD domain"/>
    <property type="match status" value="2"/>
</dbReference>
<feature type="domain" description="Sigma-54 factor interaction" evidence="6">
    <location>
        <begin position="79"/>
        <end position="313"/>
    </location>
</feature>
<dbReference type="EMBL" id="JAUSTT010000007">
    <property type="protein sequence ID" value="MDQ0175574.1"/>
    <property type="molecule type" value="Genomic_DNA"/>
</dbReference>
<evidence type="ECO:0000256" key="2">
    <source>
        <dbReference type="ARBA" id="ARBA00022741"/>
    </source>
</evidence>
<protein>
    <submittedName>
        <fullName evidence="9">Transcriptional regulatory protein LevR/transcriptional regulator with AAA-type ATPase domain</fullName>
    </submittedName>
</protein>
<evidence type="ECO:0000259" key="7">
    <source>
        <dbReference type="PROSITE" id="PS51096"/>
    </source>
</evidence>
<evidence type="ECO:0000256" key="3">
    <source>
        <dbReference type="ARBA" id="ARBA00022777"/>
    </source>
</evidence>
<evidence type="ECO:0000256" key="1">
    <source>
        <dbReference type="ARBA" id="ARBA00022679"/>
    </source>
</evidence>
<dbReference type="InterPro" id="IPR036662">
    <property type="entry name" value="PTS_EIIA_man-typ_sf"/>
</dbReference>
<feature type="domain" description="PRD" evidence="8">
    <location>
        <begin position="432"/>
        <end position="537"/>
    </location>
</feature>
<dbReference type="Pfam" id="PF00158">
    <property type="entry name" value="Sigma54_activat"/>
    <property type="match status" value="1"/>
</dbReference>
<evidence type="ECO:0000259" key="8">
    <source>
        <dbReference type="PROSITE" id="PS51372"/>
    </source>
</evidence>
<keyword evidence="5" id="KW-0238">DNA-binding</keyword>
<dbReference type="Gene3D" id="1.10.10.10">
    <property type="entry name" value="Winged helix-like DNA-binding domain superfamily/Winged helix DNA-binding domain"/>
    <property type="match status" value="1"/>
</dbReference>
<dbReference type="SUPFAM" id="SSF53062">
    <property type="entry name" value="PTS system fructose IIA component-like"/>
    <property type="match status" value="1"/>
</dbReference>
<proteinExistence type="predicted"/>
<dbReference type="CDD" id="cd00006">
    <property type="entry name" value="PTS_IIA_man"/>
    <property type="match status" value="1"/>
</dbReference>
<evidence type="ECO:0000256" key="4">
    <source>
        <dbReference type="ARBA" id="ARBA00022840"/>
    </source>
</evidence>
<dbReference type="InterPro" id="IPR010776">
    <property type="entry name" value="Hop2_WH_dom"/>
</dbReference>
<evidence type="ECO:0000259" key="6">
    <source>
        <dbReference type="PROSITE" id="PS50045"/>
    </source>
</evidence>
<dbReference type="SUPFAM" id="SSF52540">
    <property type="entry name" value="P-loop containing nucleoside triphosphate hydrolases"/>
    <property type="match status" value="1"/>
</dbReference>
<keyword evidence="10" id="KW-1185">Reference proteome</keyword>
<comment type="caution">
    <text evidence="9">The sequence shown here is derived from an EMBL/GenBank/DDBJ whole genome shotgun (WGS) entry which is preliminary data.</text>
</comment>
<gene>
    <name evidence="9" type="ORF">J2S08_001408</name>
</gene>